<dbReference type="AlphaFoldDB" id="A0AAN9CBR2"/>
<dbReference type="Proteomes" id="UP001364617">
    <property type="component" value="Unassembled WGS sequence"/>
</dbReference>
<comment type="caution">
    <text evidence="2">The sequence shown here is derived from an EMBL/GenBank/DDBJ whole genome shotgun (WGS) entry which is preliminary data.</text>
</comment>
<evidence type="ECO:0000313" key="2">
    <source>
        <dbReference type="EMBL" id="KAK7131753.1"/>
    </source>
</evidence>
<gene>
    <name evidence="2" type="ORF">R3I93_018348</name>
</gene>
<sequence>MKPMKPGHFLQRWTTTTTTTDQCMSTTKAKCHKNDCTARNHSAFRVQTVKVAKDYSYIPDLQIKILGLRLQSARGLPRKRSYRPDDPRFLGPLSGIVPPPTADLVQSQVHRGQEMPSAP</sequence>
<dbReference type="EMBL" id="JAYKXH010000020">
    <property type="protein sequence ID" value="KAK7131753.1"/>
    <property type="molecule type" value="Genomic_DNA"/>
</dbReference>
<organism evidence="2 3">
    <name type="scientific">Phoxinus phoxinus</name>
    <name type="common">Eurasian minnow</name>
    <dbReference type="NCBI Taxonomy" id="58324"/>
    <lineage>
        <taxon>Eukaryota</taxon>
        <taxon>Metazoa</taxon>
        <taxon>Chordata</taxon>
        <taxon>Craniata</taxon>
        <taxon>Vertebrata</taxon>
        <taxon>Euteleostomi</taxon>
        <taxon>Actinopterygii</taxon>
        <taxon>Neopterygii</taxon>
        <taxon>Teleostei</taxon>
        <taxon>Ostariophysi</taxon>
        <taxon>Cypriniformes</taxon>
        <taxon>Leuciscidae</taxon>
        <taxon>Phoxininae</taxon>
        <taxon>Phoxinus</taxon>
    </lineage>
</organism>
<reference evidence="2 3" key="1">
    <citation type="submission" date="2024-02" db="EMBL/GenBank/DDBJ databases">
        <title>Chromosome-level genome assembly of the Eurasian Minnow (Phoxinus phoxinus).</title>
        <authorList>
            <person name="Oriowo T.O."/>
            <person name="Martin S."/>
            <person name="Stange M."/>
            <person name="Chrysostomakis Y."/>
            <person name="Brown T."/>
            <person name="Winkler S."/>
            <person name="Kukowka S."/>
            <person name="Myers E.W."/>
            <person name="Bohne A."/>
        </authorList>
    </citation>
    <scope>NUCLEOTIDE SEQUENCE [LARGE SCALE GENOMIC DNA]</scope>
    <source>
        <strain evidence="2">ZFMK-TIS-60720</strain>
        <tissue evidence="2">Whole Organism</tissue>
    </source>
</reference>
<evidence type="ECO:0000256" key="1">
    <source>
        <dbReference type="SAM" id="MobiDB-lite"/>
    </source>
</evidence>
<name>A0AAN9CBR2_9TELE</name>
<accession>A0AAN9CBR2</accession>
<keyword evidence="3" id="KW-1185">Reference proteome</keyword>
<feature type="region of interest" description="Disordered" evidence="1">
    <location>
        <begin position="74"/>
        <end position="119"/>
    </location>
</feature>
<evidence type="ECO:0000313" key="3">
    <source>
        <dbReference type="Proteomes" id="UP001364617"/>
    </source>
</evidence>
<protein>
    <submittedName>
        <fullName evidence="2">Uncharacterized protein</fullName>
    </submittedName>
</protein>
<proteinExistence type="predicted"/>